<evidence type="ECO:0000256" key="7">
    <source>
        <dbReference type="RuleBase" id="RU369025"/>
    </source>
</evidence>
<dbReference type="RefSeq" id="WP_153232878.1">
    <property type="nucleotide sequence ID" value="NZ_WINI01000001.1"/>
</dbReference>
<keyword evidence="3" id="KW-1003">Cell membrane</keyword>
<keyword evidence="5 7" id="KW-1133">Transmembrane helix</keyword>
<dbReference type="GO" id="GO:0005886">
    <property type="term" value="C:plasma membrane"/>
    <property type="evidence" value="ECO:0007669"/>
    <property type="project" value="UniProtKB-SubCell"/>
</dbReference>
<dbReference type="OrthoDB" id="9780668at2"/>
<sequence length="433" mass="48193">MQQESLEVATRNAATALAGAIEATRESRSLDSVVRSVVIAAIATVVLFALLWGLRWIRQAIERWLVRVTQAQTDALRAHRVEFVRQDRMIWFARTTVKTFHRILILLLLYEWVSLVLAQFPYTQVWSAHLNGFLFGLVAGIGSSILNAVPGMLTALVIFFIARFVGRMLDNFFEGVRTGQTKVSWLDPEVATTTRRIAKAIVWLFAFAMAYPYLPGSHTDAFKGVSVLVGLMISLGASNLIGQAGSGLILTYARVFRRGEYVSIGEHEGTITDLGMFATRLLTGQGEELTLSNSLVLGAVTKNYSRTVNGPGYILEVTATIGYDTPWRQVHAMLIEGARRTPGVLTTPAPQVFQMSLSDFYPEYRLVCQAIPTDARPRVVFLSALHANIQDVFNEFGVQIMSPHYFKDPQDPKIVPQGQWFTPPAERPNPKME</sequence>
<comment type="caution">
    <text evidence="7">Lacks conserved residue(s) required for the propagation of feature annotation.</text>
</comment>
<accession>A0A843YHR9</accession>
<feature type="domain" description="Mechanosensitive ion channel MscS C-terminal" evidence="9">
    <location>
        <begin position="316"/>
        <end position="400"/>
    </location>
</feature>
<dbReference type="InterPro" id="IPR006685">
    <property type="entry name" value="MscS_channel_2nd"/>
</dbReference>
<dbReference type="Proteomes" id="UP000451565">
    <property type="component" value="Unassembled WGS sequence"/>
</dbReference>
<comment type="subunit">
    <text evidence="7">Homoheptamer.</text>
</comment>
<feature type="transmembrane region" description="Helical" evidence="7">
    <location>
        <begin position="226"/>
        <end position="250"/>
    </location>
</feature>
<keyword evidence="7" id="KW-0407">Ion channel</keyword>
<keyword evidence="7" id="KW-0997">Cell inner membrane</keyword>
<dbReference type="SUPFAM" id="SSF50182">
    <property type="entry name" value="Sm-like ribonucleoproteins"/>
    <property type="match status" value="1"/>
</dbReference>
<keyword evidence="6 7" id="KW-0472">Membrane</keyword>
<dbReference type="InterPro" id="IPR011066">
    <property type="entry name" value="MscS_channel_C_sf"/>
</dbReference>
<feature type="transmembrane region" description="Helical" evidence="7">
    <location>
        <begin position="134"/>
        <end position="162"/>
    </location>
</feature>
<proteinExistence type="inferred from homology"/>
<evidence type="ECO:0000256" key="3">
    <source>
        <dbReference type="ARBA" id="ARBA00022475"/>
    </source>
</evidence>
<dbReference type="PANTHER" id="PTHR30221">
    <property type="entry name" value="SMALL-CONDUCTANCE MECHANOSENSITIVE CHANNEL"/>
    <property type="match status" value="1"/>
</dbReference>
<comment type="caution">
    <text evidence="10">The sequence shown here is derived from an EMBL/GenBank/DDBJ whole genome shotgun (WGS) entry which is preliminary data.</text>
</comment>
<dbReference type="InterPro" id="IPR049278">
    <property type="entry name" value="MS_channel_C"/>
</dbReference>
<dbReference type="InterPro" id="IPR010920">
    <property type="entry name" value="LSM_dom_sf"/>
</dbReference>
<protein>
    <recommendedName>
        <fullName evidence="7">Small-conductance mechanosensitive channel</fullName>
    </recommendedName>
</protein>
<feature type="domain" description="Mechanosensitive ion channel MscS" evidence="8">
    <location>
        <begin position="246"/>
        <end position="306"/>
    </location>
</feature>
<keyword evidence="11" id="KW-1185">Reference proteome</keyword>
<evidence type="ECO:0000256" key="1">
    <source>
        <dbReference type="ARBA" id="ARBA00004651"/>
    </source>
</evidence>
<dbReference type="AlphaFoldDB" id="A0A843YHR9"/>
<evidence type="ECO:0000256" key="4">
    <source>
        <dbReference type="ARBA" id="ARBA00022692"/>
    </source>
</evidence>
<comment type="similarity">
    <text evidence="2 7">Belongs to the MscS (TC 1.A.23) family.</text>
</comment>
<name>A0A843YHR9_9BURK</name>
<evidence type="ECO:0000256" key="2">
    <source>
        <dbReference type="ARBA" id="ARBA00008017"/>
    </source>
</evidence>
<evidence type="ECO:0000313" key="10">
    <source>
        <dbReference type="EMBL" id="MQQ99278.1"/>
    </source>
</evidence>
<dbReference type="PANTHER" id="PTHR30221:SF18">
    <property type="entry name" value="SLL0590 PROTEIN"/>
    <property type="match status" value="1"/>
</dbReference>
<keyword evidence="7" id="KW-0406">Ion transport</keyword>
<feature type="transmembrane region" description="Helical" evidence="7">
    <location>
        <begin position="103"/>
        <end position="122"/>
    </location>
</feature>
<organism evidence="10 11">
    <name type="scientific">Glaciimonas soli</name>
    <dbReference type="NCBI Taxonomy" id="2590999"/>
    <lineage>
        <taxon>Bacteria</taxon>
        <taxon>Pseudomonadati</taxon>
        <taxon>Pseudomonadota</taxon>
        <taxon>Betaproteobacteria</taxon>
        <taxon>Burkholderiales</taxon>
        <taxon>Oxalobacteraceae</taxon>
        <taxon>Glaciimonas</taxon>
    </lineage>
</organism>
<keyword evidence="7" id="KW-0813">Transport</keyword>
<comment type="subcellular location">
    <subcellularLocation>
        <location evidence="7">Cell inner membrane</location>
        <topology evidence="7">Multi-pass membrane protein</topology>
    </subcellularLocation>
    <subcellularLocation>
        <location evidence="1">Cell membrane</location>
        <topology evidence="1">Multi-pass membrane protein</topology>
    </subcellularLocation>
</comment>
<dbReference type="SUPFAM" id="SSF82689">
    <property type="entry name" value="Mechanosensitive channel protein MscS (YggB), C-terminal domain"/>
    <property type="match status" value="1"/>
</dbReference>
<evidence type="ECO:0000259" key="9">
    <source>
        <dbReference type="Pfam" id="PF21082"/>
    </source>
</evidence>
<dbReference type="EMBL" id="WINI01000001">
    <property type="protein sequence ID" value="MQQ99278.1"/>
    <property type="molecule type" value="Genomic_DNA"/>
</dbReference>
<feature type="transmembrane region" description="Helical" evidence="7">
    <location>
        <begin position="197"/>
        <end position="214"/>
    </location>
</feature>
<feature type="transmembrane region" description="Helical" evidence="7">
    <location>
        <begin position="33"/>
        <end position="54"/>
    </location>
</feature>
<comment type="function">
    <text evidence="7">Mechanosensitive channel that participates in the regulation of osmotic pressure changes within the cell, opening in response to stretch forces in the membrane lipid bilayer, without the need for other proteins. Contributes to normal resistance to hypoosmotic shock. Forms an ion channel of 1.0 nanosiemens conductance with a slight preference for anions.</text>
</comment>
<keyword evidence="4 7" id="KW-0812">Transmembrane</keyword>
<dbReference type="Gene3D" id="2.30.30.60">
    <property type="match status" value="1"/>
</dbReference>
<dbReference type="Pfam" id="PF21082">
    <property type="entry name" value="MS_channel_3rd"/>
    <property type="match status" value="1"/>
</dbReference>
<dbReference type="GO" id="GO:0008381">
    <property type="term" value="F:mechanosensitive monoatomic ion channel activity"/>
    <property type="evidence" value="ECO:0007669"/>
    <property type="project" value="InterPro"/>
</dbReference>
<evidence type="ECO:0000313" key="11">
    <source>
        <dbReference type="Proteomes" id="UP000451565"/>
    </source>
</evidence>
<dbReference type="Pfam" id="PF00924">
    <property type="entry name" value="MS_channel_2nd"/>
    <property type="match status" value="1"/>
</dbReference>
<reference evidence="10 11" key="1">
    <citation type="submission" date="2019-10" db="EMBL/GenBank/DDBJ databases">
        <title>Glaciimonas soli sp. nov., a psychrophilic bacterium isolated from the forest soil of a high elevation mountain in Taiwan.</title>
        <authorList>
            <person name="Wang L.-T."/>
            <person name="Shieh W.Y."/>
        </authorList>
    </citation>
    <scope>NUCLEOTIDE SEQUENCE [LARGE SCALE GENOMIC DNA]</scope>
    <source>
        <strain evidence="10 11">GS1</strain>
    </source>
</reference>
<gene>
    <name evidence="10" type="ORF">GEV47_01080</name>
</gene>
<evidence type="ECO:0000256" key="6">
    <source>
        <dbReference type="ARBA" id="ARBA00023136"/>
    </source>
</evidence>
<evidence type="ECO:0000259" key="8">
    <source>
        <dbReference type="Pfam" id="PF00924"/>
    </source>
</evidence>
<dbReference type="InterPro" id="IPR045275">
    <property type="entry name" value="MscS_archaea/bacteria_type"/>
</dbReference>
<dbReference type="InterPro" id="IPR023408">
    <property type="entry name" value="MscS_beta-dom_sf"/>
</dbReference>
<dbReference type="Gene3D" id="3.30.70.100">
    <property type="match status" value="1"/>
</dbReference>
<evidence type="ECO:0000256" key="5">
    <source>
        <dbReference type="ARBA" id="ARBA00022989"/>
    </source>
</evidence>
<dbReference type="Gene3D" id="1.10.287.1260">
    <property type="match status" value="1"/>
</dbReference>